<dbReference type="RefSeq" id="YP_008853798.1">
    <property type="nucleotide sequence ID" value="NC_022915.1"/>
</dbReference>
<dbReference type="InterPro" id="IPR011051">
    <property type="entry name" value="RmlC_Cupin_sf"/>
</dbReference>
<organism evidence="2 3">
    <name type="scientific">Ralstonia phage RSK1</name>
    <dbReference type="NCBI Taxonomy" id="1417599"/>
    <lineage>
        <taxon>Viruses</taxon>
        <taxon>Duplodnaviria</taxon>
        <taxon>Heunggongvirae</taxon>
        <taxon>Uroviricota</taxon>
        <taxon>Caudoviricetes</taxon>
        <taxon>Firingavirus</taxon>
        <taxon>Firingavirus RSK1</taxon>
    </lineage>
</organism>
<reference evidence="2 3" key="1">
    <citation type="submission" date="2013-11" db="EMBL/GenBank/DDBJ databases">
        <title>Dynamic genome rearrangements of T7-like phages that infect Ralstonia solanacearum.</title>
        <authorList>
            <person name="Kotera S."/>
            <person name="Fujiwara A."/>
            <person name="Kawasaki T."/>
            <person name="Fujie M."/>
            <person name="Yamada T."/>
        </authorList>
    </citation>
    <scope>NUCLEOTIDE SEQUENCE [LARGE SCALE GENOMIC DNA]</scope>
</reference>
<dbReference type="Proteomes" id="UP000017866">
    <property type="component" value="Segment"/>
</dbReference>
<feature type="region of interest" description="Disordered" evidence="1">
    <location>
        <begin position="203"/>
        <end position="222"/>
    </location>
</feature>
<evidence type="ECO:0000313" key="2">
    <source>
        <dbReference type="EMBL" id="BAO04678.1"/>
    </source>
</evidence>
<dbReference type="GeneID" id="17699585"/>
<sequence>MKYDFLKFLAFCCTVRRNKTSPVAAYREISSKQCDASPRACHGMPQTADSTRMQTCLQPSDQTSLASVTREQVIALEREIQNLPQADCPVRHYFAPGMYAREMTIPAGVVLTGAVHRHEHLCTVSKGRIMVSTDEGMKELAAPCTFISKPGTKRVGYAIEETVWTTYHATAETDLDRIIEEISESTVSELLGGKDNIQLMNQRRAEELRAPAGPVDSEEDEK</sequence>
<proteinExistence type="predicted"/>
<keyword evidence="3" id="KW-1185">Reference proteome</keyword>
<evidence type="ECO:0000313" key="3">
    <source>
        <dbReference type="Proteomes" id="UP000017866"/>
    </source>
</evidence>
<dbReference type="SUPFAM" id="SSF51182">
    <property type="entry name" value="RmlC-like cupins"/>
    <property type="match status" value="1"/>
</dbReference>
<name>U6C6Z0_9CAUD</name>
<dbReference type="KEGG" id="vg:17699585"/>
<protein>
    <submittedName>
        <fullName evidence="2">Putative tail fiber protein</fullName>
    </submittedName>
</protein>
<evidence type="ECO:0000256" key="1">
    <source>
        <dbReference type="SAM" id="MobiDB-lite"/>
    </source>
</evidence>
<dbReference type="EMBL" id="AB863625">
    <property type="protein sequence ID" value="BAO04678.1"/>
    <property type="molecule type" value="Genomic_DNA"/>
</dbReference>
<accession>U6C6Z0</accession>
<dbReference type="OrthoDB" id="23788at10239"/>